<dbReference type="AlphaFoldDB" id="A0A2K9N943"/>
<organism evidence="1 2">
    <name type="scientific">Niveispirillum cyanobacteriorum</name>
    <dbReference type="NCBI Taxonomy" id="1612173"/>
    <lineage>
        <taxon>Bacteria</taxon>
        <taxon>Pseudomonadati</taxon>
        <taxon>Pseudomonadota</taxon>
        <taxon>Alphaproteobacteria</taxon>
        <taxon>Rhodospirillales</taxon>
        <taxon>Azospirillaceae</taxon>
        <taxon>Niveispirillum</taxon>
    </lineage>
</organism>
<sequence length="463" mass="52409">MPALLPALLPMPADPATPLSFNRLHLVRTAGGAEALRRGVAALSDADVRHLARSLEFQGVLEGEAPDLLSTLRPRLRQVQPERVGSVERMCWRPLERFLTDQTEVVTGAPWIVPRRMLRPLWEMVEAANADLVDQLRRRHLTACFDGDQMALDQVAHQVVDLAAFILNNAMNIPARLKLSAAETAVVRFIARVLKWHRLVMPNVRYFQQAQARQSNQVQALRLYTNWYSVFELLDTQFDLYVLYLFEMTPNPVDVIDAFPFYFDTMTEPSGLAVQWLHHRLDHLAADVATLLGRPPRTQPTEVLLNLADRVFALNHLVIRLRRIPLFGTEGAGAEGLVQLLRTRLGFDSVERLGEALMDWLHDVLMGPADKRMRATMVLGPLAGIYPALLMLIDSGERGNRAHKLRMRLSDKAVDDVDRYLRSHEMAPQARHTTAANIAPVMDMCRAFGKAEAVTELERRLRR</sequence>
<dbReference type="EMBL" id="CP025611">
    <property type="protein sequence ID" value="AUN29658.1"/>
    <property type="molecule type" value="Genomic_DNA"/>
</dbReference>
<accession>A0A2K9N943</accession>
<keyword evidence="2" id="KW-1185">Reference proteome</keyword>
<dbReference type="KEGG" id="ncb:C0V82_05030"/>
<evidence type="ECO:0000313" key="2">
    <source>
        <dbReference type="Proteomes" id="UP000234752"/>
    </source>
</evidence>
<evidence type="ECO:0000313" key="1">
    <source>
        <dbReference type="EMBL" id="AUN29658.1"/>
    </source>
</evidence>
<reference evidence="1 2" key="1">
    <citation type="submission" date="2017-12" db="EMBL/GenBank/DDBJ databases">
        <title>Genomes of bacteria within cyanobacterial aggregates.</title>
        <authorList>
            <person name="Cai H."/>
        </authorList>
    </citation>
    <scope>NUCLEOTIDE SEQUENCE [LARGE SCALE GENOMIC DNA]</scope>
    <source>
        <strain evidence="1 2">TH16</strain>
    </source>
</reference>
<dbReference type="RefSeq" id="WP_102111382.1">
    <property type="nucleotide sequence ID" value="NZ_BMGN01000003.1"/>
</dbReference>
<dbReference type="Proteomes" id="UP000234752">
    <property type="component" value="Chromosome eg_1"/>
</dbReference>
<name>A0A2K9N943_9PROT</name>
<gene>
    <name evidence="1" type="ORF">C0V82_05030</name>
</gene>
<protein>
    <submittedName>
        <fullName evidence="1">Uncharacterized protein</fullName>
    </submittedName>
</protein>
<dbReference type="OrthoDB" id="7321682at2"/>
<proteinExistence type="predicted"/>